<evidence type="ECO:0000313" key="5">
    <source>
        <dbReference type="EMBL" id="RMB82674.1"/>
    </source>
</evidence>
<keyword evidence="2" id="KW-0288">FMN</keyword>
<dbReference type="PANTHER" id="PTHR43408:SF2">
    <property type="entry name" value="FMN REDUCTASE (NADPH)"/>
    <property type="match status" value="1"/>
</dbReference>
<dbReference type="EMBL" id="PENI01000021">
    <property type="protein sequence ID" value="RMB82674.1"/>
    <property type="molecule type" value="Genomic_DNA"/>
</dbReference>
<gene>
    <name evidence="5" type="ORF">CTZ28_28420</name>
</gene>
<keyword evidence="3" id="KW-0560">Oxidoreductase</keyword>
<dbReference type="Proteomes" id="UP000270471">
    <property type="component" value="Unassembled WGS sequence"/>
</dbReference>
<comment type="caution">
    <text evidence="5">The sequence shown here is derived from an EMBL/GenBank/DDBJ whole genome shotgun (WGS) entry which is preliminary data.</text>
</comment>
<evidence type="ECO:0000256" key="1">
    <source>
        <dbReference type="ARBA" id="ARBA00022630"/>
    </source>
</evidence>
<dbReference type="RefSeq" id="WP_121892589.1">
    <property type="nucleotide sequence ID" value="NZ_PENI01000021.1"/>
</dbReference>
<evidence type="ECO:0000313" key="6">
    <source>
        <dbReference type="Proteomes" id="UP000270471"/>
    </source>
</evidence>
<dbReference type="Gene3D" id="3.40.50.360">
    <property type="match status" value="1"/>
</dbReference>
<accession>A0A3M0I1M4</accession>
<organism evidence="5 6">
    <name type="scientific">Streptomyces shenzhenensis</name>
    <dbReference type="NCBI Taxonomy" id="943815"/>
    <lineage>
        <taxon>Bacteria</taxon>
        <taxon>Bacillati</taxon>
        <taxon>Actinomycetota</taxon>
        <taxon>Actinomycetes</taxon>
        <taxon>Kitasatosporales</taxon>
        <taxon>Streptomycetaceae</taxon>
        <taxon>Streptomyces</taxon>
    </lineage>
</organism>
<proteinExistence type="predicted"/>
<dbReference type="GO" id="GO:0016491">
    <property type="term" value="F:oxidoreductase activity"/>
    <property type="evidence" value="ECO:0007669"/>
    <property type="project" value="UniProtKB-KW"/>
</dbReference>
<dbReference type="OrthoDB" id="9812295at2"/>
<keyword evidence="6" id="KW-1185">Reference proteome</keyword>
<evidence type="ECO:0000259" key="4">
    <source>
        <dbReference type="Pfam" id="PF03358"/>
    </source>
</evidence>
<dbReference type="InterPro" id="IPR005025">
    <property type="entry name" value="FMN_Rdtase-like_dom"/>
</dbReference>
<sequence>MKAFTPRRLLVLAGAAARPSRTLTVAESVSRHIAATGSRPILRDLADQSLPPLHTGDQPPDALADLRHQAAKADALVWVTPCYHGSYSGLLKTALDHLCEPDLKGKPVGLVAVGASLTAVQACDHLRSVARALGCIAVPTHAVVTPPAIGTPDDTPGTDAARITRMISEIHVLADATWQLRRDPTPVFASSGAGP</sequence>
<dbReference type="Pfam" id="PF03358">
    <property type="entry name" value="FMN_red"/>
    <property type="match status" value="1"/>
</dbReference>
<evidence type="ECO:0000256" key="3">
    <source>
        <dbReference type="ARBA" id="ARBA00023002"/>
    </source>
</evidence>
<dbReference type="SUPFAM" id="SSF52218">
    <property type="entry name" value="Flavoproteins"/>
    <property type="match status" value="1"/>
</dbReference>
<reference evidence="5 6" key="1">
    <citation type="submission" date="2017-11" db="EMBL/GenBank/DDBJ databases">
        <title>Draft genome of actinobacteria isolated from guarana (Paullinia cupana (Mart.) Ducke.</title>
        <authorList>
            <person name="Siqueira K.A."/>
            <person name="Liotti R.G."/>
            <person name="Mendes T.A.O."/>
            <person name="Soares M.A."/>
        </authorList>
    </citation>
    <scope>NUCLEOTIDE SEQUENCE [LARGE SCALE GENOMIC DNA]</scope>
    <source>
        <strain evidence="5 6">193</strain>
    </source>
</reference>
<dbReference type="InterPro" id="IPR051814">
    <property type="entry name" value="NAD(P)H-dep_FMN_reductase"/>
</dbReference>
<keyword evidence="1" id="KW-0285">Flavoprotein</keyword>
<feature type="domain" description="NADPH-dependent FMN reductase-like" evidence="4">
    <location>
        <begin position="8"/>
        <end position="145"/>
    </location>
</feature>
<name>A0A3M0I1M4_9ACTN</name>
<dbReference type="AlphaFoldDB" id="A0A3M0I1M4"/>
<evidence type="ECO:0000256" key="2">
    <source>
        <dbReference type="ARBA" id="ARBA00022643"/>
    </source>
</evidence>
<protein>
    <recommendedName>
        <fullName evidence="4">NADPH-dependent FMN reductase-like domain-containing protein</fullName>
    </recommendedName>
</protein>
<dbReference type="InterPro" id="IPR029039">
    <property type="entry name" value="Flavoprotein-like_sf"/>
</dbReference>
<dbReference type="PANTHER" id="PTHR43408">
    <property type="entry name" value="FMN REDUCTASE (NADPH)"/>
    <property type="match status" value="1"/>
</dbReference>